<dbReference type="SMART" id="SM00304">
    <property type="entry name" value="HAMP"/>
    <property type="match status" value="1"/>
</dbReference>
<sequence length="704" mass="78842">MLKNRFPLQLKYNITLLSLTVVLCIVFIAIFINISNEMTKQFNQAAQQQVADTLISQVRHQGRITSEILATQLSENSQIGQLSSLLKLADLVDQGLLSYTFIYDENKKLVGPYQQQPWPVGVPKMQYQTELIKDGIVNIFYPIKSADGEINHMLLLGLPFDKNQDTAVLKSNLTGSLEDSSTLFLIQVILASLVATLLALMVSNVISNSFARPIRQLATRSQRLGEGEYDINLAMTRQDEVGDLSRALQGMRDNLLHNYQQMTQLAWFDALTGLYNREGIIQQSTALLSQAQNQQVSMAAIDLDGFKKINDALGYQEGDETLKAFAVRLSKVVTKISHNALVARLSADEFVVIFCNEIAEKQSIALADQLLLLSQHALSTKQNAHQISLNIGIANSPLHGNDFHSLLKSANIAVHAAKNHGVNSYKIYNPNESQAEWDPEAIRIALSKAIKAEEPYVLYQGVFDQQHQLIGAEALVRWNHPKLGAVSPGKFIPIAEQFPSLIEELTFYVIERSCQAFTANLQDSREQFKVSINISASLLNNPELAESLLYCLSEYDISPTRFILEVTETKLLTDIDFCCQQLEKLRRAGFTLWIDDFGTGYSSLSYLHKLPVHGLKIDRSFVDGIDVSMQNQALIKAILDVSNTFNITTLAEGVETAEQQDMLIDLGCDLLQGFYLHKPANERNVKEFLHQSKLNQKRRMTNPH</sequence>
<dbReference type="CDD" id="cd01948">
    <property type="entry name" value="EAL"/>
    <property type="match status" value="1"/>
</dbReference>
<accession>A0A418YBW6</accession>
<dbReference type="CDD" id="cd01949">
    <property type="entry name" value="GGDEF"/>
    <property type="match status" value="1"/>
</dbReference>
<feature type="domain" description="EAL" evidence="2">
    <location>
        <begin position="439"/>
        <end position="693"/>
    </location>
</feature>
<dbReference type="GO" id="GO:0071111">
    <property type="term" value="F:cyclic-guanylate-specific phosphodiesterase activity"/>
    <property type="evidence" value="ECO:0007669"/>
    <property type="project" value="InterPro"/>
</dbReference>
<evidence type="ECO:0000313" key="5">
    <source>
        <dbReference type="EMBL" id="RJG41942.1"/>
    </source>
</evidence>
<dbReference type="OrthoDB" id="9176779at2"/>
<dbReference type="EMBL" id="QZCH01000023">
    <property type="protein sequence ID" value="RJG41942.1"/>
    <property type="molecule type" value="Genomic_DNA"/>
</dbReference>
<keyword evidence="1" id="KW-0472">Membrane</keyword>
<dbReference type="GO" id="GO:0007165">
    <property type="term" value="P:signal transduction"/>
    <property type="evidence" value="ECO:0007669"/>
    <property type="project" value="InterPro"/>
</dbReference>
<dbReference type="SUPFAM" id="SSF141868">
    <property type="entry name" value="EAL domain-like"/>
    <property type="match status" value="1"/>
</dbReference>
<dbReference type="InterPro" id="IPR043128">
    <property type="entry name" value="Rev_trsase/Diguanyl_cyclase"/>
</dbReference>
<dbReference type="InterPro" id="IPR003660">
    <property type="entry name" value="HAMP_dom"/>
</dbReference>
<reference evidence="5 6" key="2">
    <citation type="submission" date="2019-01" db="EMBL/GenBank/DDBJ databases">
        <title>Motilimonas pumilus sp. nov., isolated from the gut of sea cucumber (Apostichopus japonicus).</title>
        <authorList>
            <person name="Wang F.-Q."/>
            <person name="Ren L.-H."/>
            <person name="Lin Y.-W."/>
            <person name="Sun G.-H."/>
            <person name="Du Z.-J."/>
            <person name="Zhao J.-X."/>
            <person name="Liu X.-J."/>
            <person name="Liu L.-J."/>
        </authorList>
    </citation>
    <scope>NUCLEOTIDE SEQUENCE [LARGE SCALE GENOMIC DNA]</scope>
    <source>
        <strain evidence="5 6">PLHSC7-2</strain>
    </source>
</reference>
<evidence type="ECO:0000313" key="6">
    <source>
        <dbReference type="Proteomes" id="UP000283255"/>
    </source>
</evidence>
<dbReference type="Proteomes" id="UP000283255">
    <property type="component" value="Unassembled WGS sequence"/>
</dbReference>
<dbReference type="PANTHER" id="PTHR33121:SF71">
    <property type="entry name" value="OXYGEN SENSOR PROTEIN DOSP"/>
    <property type="match status" value="1"/>
</dbReference>
<evidence type="ECO:0000259" key="2">
    <source>
        <dbReference type="PROSITE" id="PS50883"/>
    </source>
</evidence>
<proteinExistence type="predicted"/>
<name>A0A418YBW6_9GAMM</name>
<gene>
    <name evidence="5" type="ORF">D1Z90_15740</name>
</gene>
<dbReference type="NCBIfam" id="TIGR00254">
    <property type="entry name" value="GGDEF"/>
    <property type="match status" value="1"/>
</dbReference>
<dbReference type="SUPFAM" id="SSF55073">
    <property type="entry name" value="Nucleotide cyclase"/>
    <property type="match status" value="1"/>
</dbReference>
<dbReference type="SMART" id="SM00052">
    <property type="entry name" value="EAL"/>
    <property type="match status" value="1"/>
</dbReference>
<dbReference type="Pfam" id="PF00672">
    <property type="entry name" value="HAMP"/>
    <property type="match status" value="1"/>
</dbReference>
<dbReference type="GO" id="GO:0016020">
    <property type="term" value="C:membrane"/>
    <property type="evidence" value="ECO:0007669"/>
    <property type="project" value="InterPro"/>
</dbReference>
<dbReference type="PROSITE" id="PS50887">
    <property type="entry name" value="GGDEF"/>
    <property type="match status" value="1"/>
</dbReference>
<dbReference type="InterPro" id="IPR035919">
    <property type="entry name" value="EAL_sf"/>
</dbReference>
<keyword evidence="1" id="KW-0812">Transmembrane</keyword>
<dbReference type="Gene3D" id="6.10.340.10">
    <property type="match status" value="1"/>
</dbReference>
<dbReference type="InterPro" id="IPR029787">
    <property type="entry name" value="Nucleotide_cyclase"/>
</dbReference>
<dbReference type="Gene3D" id="3.20.20.450">
    <property type="entry name" value="EAL domain"/>
    <property type="match status" value="1"/>
</dbReference>
<dbReference type="PROSITE" id="PS50885">
    <property type="entry name" value="HAMP"/>
    <property type="match status" value="1"/>
</dbReference>
<dbReference type="InterPro" id="IPR050706">
    <property type="entry name" value="Cyclic-di-GMP_PDE-like"/>
</dbReference>
<feature type="domain" description="HAMP" evidence="3">
    <location>
        <begin position="208"/>
        <end position="260"/>
    </location>
</feature>
<dbReference type="Pfam" id="PF00563">
    <property type="entry name" value="EAL"/>
    <property type="match status" value="1"/>
</dbReference>
<dbReference type="CDD" id="cd06225">
    <property type="entry name" value="HAMP"/>
    <property type="match status" value="1"/>
</dbReference>
<keyword evidence="6" id="KW-1185">Reference proteome</keyword>
<feature type="domain" description="GGDEF" evidence="4">
    <location>
        <begin position="294"/>
        <end position="430"/>
    </location>
</feature>
<dbReference type="SMART" id="SM00267">
    <property type="entry name" value="GGDEF"/>
    <property type="match status" value="1"/>
</dbReference>
<dbReference type="InterPro" id="IPR001633">
    <property type="entry name" value="EAL_dom"/>
</dbReference>
<dbReference type="PANTHER" id="PTHR33121">
    <property type="entry name" value="CYCLIC DI-GMP PHOSPHODIESTERASE PDEF"/>
    <property type="match status" value="1"/>
</dbReference>
<dbReference type="Gene3D" id="3.30.70.270">
    <property type="match status" value="1"/>
</dbReference>
<protein>
    <submittedName>
        <fullName evidence="5">Sensor domain-containing phosphodiesterase</fullName>
    </submittedName>
</protein>
<dbReference type="InterPro" id="IPR000160">
    <property type="entry name" value="GGDEF_dom"/>
</dbReference>
<organism evidence="5 6">
    <name type="scientific">Motilimonas pumila</name>
    <dbReference type="NCBI Taxonomy" id="2303987"/>
    <lineage>
        <taxon>Bacteria</taxon>
        <taxon>Pseudomonadati</taxon>
        <taxon>Pseudomonadota</taxon>
        <taxon>Gammaproteobacteria</taxon>
        <taxon>Alteromonadales</taxon>
        <taxon>Alteromonadales genera incertae sedis</taxon>
        <taxon>Motilimonas</taxon>
    </lineage>
</organism>
<evidence type="ECO:0000259" key="4">
    <source>
        <dbReference type="PROSITE" id="PS50887"/>
    </source>
</evidence>
<dbReference type="SUPFAM" id="SSF158472">
    <property type="entry name" value="HAMP domain-like"/>
    <property type="match status" value="1"/>
</dbReference>
<dbReference type="Pfam" id="PF00990">
    <property type="entry name" value="GGDEF"/>
    <property type="match status" value="1"/>
</dbReference>
<keyword evidence="1" id="KW-1133">Transmembrane helix</keyword>
<comment type="caution">
    <text evidence="5">The sequence shown here is derived from an EMBL/GenBank/DDBJ whole genome shotgun (WGS) entry which is preliminary data.</text>
</comment>
<dbReference type="RefSeq" id="WP_119911747.1">
    <property type="nucleotide sequence ID" value="NZ_QZCH01000023.1"/>
</dbReference>
<evidence type="ECO:0000259" key="3">
    <source>
        <dbReference type="PROSITE" id="PS50885"/>
    </source>
</evidence>
<reference evidence="5 6" key="1">
    <citation type="submission" date="2018-09" db="EMBL/GenBank/DDBJ databases">
        <authorList>
            <person name="Wang F."/>
        </authorList>
    </citation>
    <scope>NUCLEOTIDE SEQUENCE [LARGE SCALE GENOMIC DNA]</scope>
    <source>
        <strain evidence="5 6">PLHSC7-2</strain>
    </source>
</reference>
<feature type="transmembrane region" description="Helical" evidence="1">
    <location>
        <begin position="12"/>
        <end position="34"/>
    </location>
</feature>
<dbReference type="AlphaFoldDB" id="A0A418YBW6"/>
<evidence type="ECO:0000256" key="1">
    <source>
        <dbReference type="SAM" id="Phobius"/>
    </source>
</evidence>
<dbReference type="PROSITE" id="PS50883">
    <property type="entry name" value="EAL"/>
    <property type="match status" value="1"/>
</dbReference>